<sequence length="602" mass="67491">MKFAIPEISWHNRDPVLSVDFQPQSEDNGPLRLATGGTDSHVLIWYLSATVAGSVNIEVAADLTRHQKAVNVVRWSPNGMLLASGDDESIIFIWQQKTDKEAAPVLEQGEEQYKETWVIYKTLRGHMEDVLDLCWSPDSLHIASGSVDNKLLVWDVSRGRYSSIITDHKGFVQGVAWDPQNSFIASASTDRVFRTFDITTKKVSSRSSKAILPFPSEHPLHNVKVRLYHDDTLQTYYRRLHFSPDGLLIAVPAGRIEPEQGKMDIKPINTVYIYTRYSLKVPCCVLRCGEAALALRWSPRVYRVRVAGPPARFPARTRMVLAVATRRCVLVYDTQQATPLAVISNIHYTRLTDLTWSSDGLRLVASSTDGFCSVISFAEGELGEPLSDEEAALHKTQTGAMEVKETEPQSTQPPKEKTPEETKPTNTQKIESFMKFKTPLHKSPKKQRVQTSQQKTPVKRDVLEEVAMSSWSDNSNNDIVVPKHSETMDVDTPTDKPSDVIEIEDSEDMKLVYDDTETKSAEIGRQSPTKLNSPERQKEALKNQEKTPKSSNNVKDDSNIFLKQAKVTDIKEPVVVPAAPSPKAPRRVNFVTLSSPKNAKKK</sequence>
<dbReference type="GO" id="GO:0006281">
    <property type="term" value="P:DNA repair"/>
    <property type="evidence" value="ECO:0007669"/>
    <property type="project" value="UniProtKB-KW"/>
</dbReference>
<comment type="similarity">
    <text evidence="2">Belongs to the WD repeat HIR1 family.</text>
</comment>
<evidence type="ECO:0000256" key="2">
    <source>
        <dbReference type="ARBA" id="ARBA00007306"/>
    </source>
</evidence>
<dbReference type="GO" id="GO:0006334">
    <property type="term" value="P:nucleosome assembly"/>
    <property type="evidence" value="ECO:0007669"/>
    <property type="project" value="TreeGrafter"/>
</dbReference>
<dbReference type="OrthoDB" id="71227at2759"/>
<keyword evidence="13" id="KW-1185">Reference proteome</keyword>
<feature type="compositionally biased region" description="Basic and acidic residues" evidence="10">
    <location>
        <begin position="508"/>
        <end position="522"/>
    </location>
</feature>
<evidence type="ECO:0000256" key="1">
    <source>
        <dbReference type="ARBA" id="ARBA00004123"/>
    </source>
</evidence>
<comment type="subcellular location">
    <subcellularLocation>
        <location evidence="1">Nucleus</location>
    </subcellularLocation>
</comment>
<feature type="compositionally biased region" description="Basic residues" evidence="10">
    <location>
        <begin position="438"/>
        <end position="448"/>
    </location>
</feature>
<dbReference type="PANTHER" id="PTHR15271:SF4">
    <property type="entry name" value="CHROMATIN ASSEMBLY FACTOR 1 SUBUNIT B"/>
    <property type="match status" value="1"/>
</dbReference>
<dbReference type="InterPro" id="IPR001632">
    <property type="entry name" value="WD40_G-protein_beta-like"/>
</dbReference>
<dbReference type="EMBL" id="OU893345">
    <property type="protein sequence ID" value="CAG9785870.1"/>
    <property type="molecule type" value="Genomic_DNA"/>
</dbReference>
<dbReference type="Gene3D" id="2.130.10.10">
    <property type="entry name" value="YVTN repeat-like/Quinoprotein amine dehydrogenase"/>
    <property type="match status" value="2"/>
</dbReference>
<dbReference type="PANTHER" id="PTHR15271">
    <property type="entry name" value="CHROMATIN ASSEMBLY FACTOR 1 SUBUNIT B"/>
    <property type="match status" value="1"/>
</dbReference>
<dbReference type="InterPro" id="IPR015943">
    <property type="entry name" value="WD40/YVTN_repeat-like_dom_sf"/>
</dbReference>
<protein>
    <recommendedName>
        <fullName evidence="11">CAF1B/HIR1 beta-propeller domain-containing protein</fullName>
    </recommendedName>
</protein>
<dbReference type="GO" id="GO:0033186">
    <property type="term" value="C:CAF-1 complex"/>
    <property type="evidence" value="ECO:0007669"/>
    <property type="project" value="TreeGrafter"/>
</dbReference>
<dbReference type="SMART" id="SM00320">
    <property type="entry name" value="WD40"/>
    <property type="match status" value="5"/>
</dbReference>
<dbReference type="InterPro" id="IPR055410">
    <property type="entry name" value="Beta-prop_CAF1B_HIR1"/>
</dbReference>
<evidence type="ECO:0000256" key="10">
    <source>
        <dbReference type="SAM" id="MobiDB-lite"/>
    </source>
</evidence>
<feature type="region of interest" description="Disordered" evidence="10">
    <location>
        <begin position="394"/>
        <end position="457"/>
    </location>
</feature>
<feature type="region of interest" description="Disordered" evidence="10">
    <location>
        <begin position="473"/>
        <end position="602"/>
    </location>
</feature>
<feature type="repeat" description="WD" evidence="9">
    <location>
        <begin position="165"/>
        <end position="206"/>
    </location>
</feature>
<keyword evidence="3 9" id="KW-0853">WD repeat</keyword>
<dbReference type="Pfam" id="PF24105">
    <property type="entry name" value="Beta-prop_CAF1B_HIR1"/>
    <property type="match status" value="1"/>
</dbReference>
<evidence type="ECO:0000256" key="4">
    <source>
        <dbReference type="ARBA" id="ARBA00022737"/>
    </source>
</evidence>
<keyword evidence="7" id="KW-0234">DNA repair</keyword>
<dbReference type="PRINTS" id="PR00319">
    <property type="entry name" value="GPROTEINB"/>
</dbReference>
<evidence type="ECO:0000256" key="6">
    <source>
        <dbReference type="ARBA" id="ARBA00022853"/>
    </source>
</evidence>
<dbReference type="PROSITE" id="PS50082">
    <property type="entry name" value="WD_REPEATS_2"/>
    <property type="match status" value="3"/>
</dbReference>
<dbReference type="Proteomes" id="UP001153714">
    <property type="component" value="Chromosome 14"/>
</dbReference>
<dbReference type="GO" id="GO:0005634">
    <property type="term" value="C:nucleus"/>
    <property type="evidence" value="ECO:0007669"/>
    <property type="project" value="UniProtKB-SubCell"/>
</dbReference>
<name>A0A9N9WC27_9NEOP</name>
<feature type="repeat" description="WD" evidence="9">
    <location>
        <begin position="63"/>
        <end position="104"/>
    </location>
</feature>
<gene>
    <name evidence="12" type="ORF">DIATSA_LOCUS3868</name>
</gene>
<evidence type="ECO:0000256" key="3">
    <source>
        <dbReference type="ARBA" id="ARBA00022574"/>
    </source>
</evidence>
<evidence type="ECO:0000313" key="13">
    <source>
        <dbReference type="Proteomes" id="UP001153714"/>
    </source>
</evidence>
<dbReference type="InterPro" id="IPR036322">
    <property type="entry name" value="WD40_repeat_dom_sf"/>
</dbReference>
<feature type="compositionally biased region" description="Polar residues" evidence="10">
    <location>
        <begin position="591"/>
        <end position="602"/>
    </location>
</feature>
<organism evidence="12 13">
    <name type="scientific">Diatraea saccharalis</name>
    <name type="common">sugarcane borer</name>
    <dbReference type="NCBI Taxonomy" id="40085"/>
    <lineage>
        <taxon>Eukaryota</taxon>
        <taxon>Metazoa</taxon>
        <taxon>Ecdysozoa</taxon>
        <taxon>Arthropoda</taxon>
        <taxon>Hexapoda</taxon>
        <taxon>Insecta</taxon>
        <taxon>Pterygota</taxon>
        <taxon>Neoptera</taxon>
        <taxon>Endopterygota</taxon>
        <taxon>Lepidoptera</taxon>
        <taxon>Glossata</taxon>
        <taxon>Ditrysia</taxon>
        <taxon>Pyraloidea</taxon>
        <taxon>Crambidae</taxon>
        <taxon>Crambinae</taxon>
        <taxon>Diatraea</taxon>
    </lineage>
</organism>
<feature type="compositionally biased region" description="Basic and acidic residues" evidence="10">
    <location>
        <begin position="533"/>
        <end position="558"/>
    </location>
</feature>
<keyword evidence="8" id="KW-0539">Nucleus</keyword>
<feature type="compositionally biased region" description="Basic and acidic residues" evidence="10">
    <location>
        <begin position="481"/>
        <end position="499"/>
    </location>
</feature>
<feature type="domain" description="CAF1B/HIR1 beta-propeller" evidence="11">
    <location>
        <begin position="1"/>
        <end position="382"/>
    </location>
</feature>
<feature type="repeat" description="WD" evidence="9">
    <location>
        <begin position="123"/>
        <end position="164"/>
    </location>
</feature>
<dbReference type="GO" id="GO:0006335">
    <property type="term" value="P:DNA replication-dependent chromatin assembly"/>
    <property type="evidence" value="ECO:0007669"/>
    <property type="project" value="InterPro"/>
</dbReference>
<reference evidence="12" key="1">
    <citation type="submission" date="2021-12" db="EMBL/GenBank/DDBJ databases">
        <authorList>
            <person name="King R."/>
        </authorList>
    </citation>
    <scope>NUCLEOTIDE SEQUENCE</scope>
</reference>
<evidence type="ECO:0000259" key="11">
    <source>
        <dbReference type="Pfam" id="PF24105"/>
    </source>
</evidence>
<keyword evidence="5" id="KW-0227">DNA damage</keyword>
<dbReference type="PROSITE" id="PS00678">
    <property type="entry name" value="WD_REPEATS_1"/>
    <property type="match status" value="1"/>
</dbReference>
<dbReference type="InterPro" id="IPR045145">
    <property type="entry name" value="PTHR15271"/>
</dbReference>
<dbReference type="SUPFAM" id="SSF50978">
    <property type="entry name" value="WD40 repeat-like"/>
    <property type="match status" value="1"/>
</dbReference>
<reference evidence="12" key="2">
    <citation type="submission" date="2022-10" db="EMBL/GenBank/DDBJ databases">
        <authorList>
            <consortium name="ENA_rothamsted_submissions"/>
            <consortium name="culmorum"/>
            <person name="King R."/>
        </authorList>
    </citation>
    <scope>NUCLEOTIDE SEQUENCE</scope>
</reference>
<evidence type="ECO:0000256" key="5">
    <source>
        <dbReference type="ARBA" id="ARBA00022763"/>
    </source>
</evidence>
<dbReference type="InterPro" id="IPR001680">
    <property type="entry name" value="WD40_rpt"/>
</dbReference>
<accession>A0A9N9WC27</accession>
<proteinExistence type="inferred from homology"/>
<dbReference type="InterPro" id="IPR019775">
    <property type="entry name" value="WD40_repeat_CS"/>
</dbReference>
<evidence type="ECO:0000256" key="7">
    <source>
        <dbReference type="ARBA" id="ARBA00023204"/>
    </source>
</evidence>
<evidence type="ECO:0000256" key="8">
    <source>
        <dbReference type="ARBA" id="ARBA00023242"/>
    </source>
</evidence>
<feature type="compositionally biased region" description="Basic and acidic residues" evidence="10">
    <location>
        <begin position="414"/>
        <end position="423"/>
    </location>
</feature>
<evidence type="ECO:0000313" key="12">
    <source>
        <dbReference type="EMBL" id="CAG9785870.1"/>
    </source>
</evidence>
<dbReference type="PROSITE" id="PS50294">
    <property type="entry name" value="WD_REPEATS_REGION"/>
    <property type="match status" value="3"/>
</dbReference>
<keyword evidence="6" id="KW-0156">Chromatin regulator</keyword>
<evidence type="ECO:0000256" key="9">
    <source>
        <dbReference type="PROSITE-ProRule" id="PRU00221"/>
    </source>
</evidence>
<keyword evidence="4" id="KW-0677">Repeat</keyword>
<dbReference type="AlphaFoldDB" id="A0A9N9WC27"/>